<dbReference type="Proteomes" id="UP000587396">
    <property type="component" value="Unassembled WGS sequence"/>
</dbReference>
<evidence type="ECO:0000313" key="5">
    <source>
        <dbReference type="EMBL" id="MBC2889279.1"/>
    </source>
</evidence>
<evidence type="ECO:0000259" key="4">
    <source>
        <dbReference type="PROSITE" id="PS51379"/>
    </source>
</evidence>
<dbReference type="PANTHER" id="PTHR43312">
    <property type="entry name" value="D-THREO-ALDOSE 1-DEHYDROGENASE"/>
    <property type="match status" value="1"/>
</dbReference>
<dbReference type="RefSeq" id="WP_185905129.1">
    <property type="nucleotide sequence ID" value="NZ_JACMSE010000004.1"/>
</dbReference>
<feature type="domain" description="4Fe-4S ferredoxin-type" evidence="4">
    <location>
        <begin position="328"/>
        <end position="357"/>
    </location>
</feature>
<dbReference type="SUPFAM" id="SSF51430">
    <property type="entry name" value="NAD(P)-linked oxidoreductase"/>
    <property type="match status" value="1"/>
</dbReference>
<evidence type="ECO:0000313" key="6">
    <source>
        <dbReference type="Proteomes" id="UP000587396"/>
    </source>
</evidence>
<organism evidence="5 6">
    <name type="scientific">Gordonibacter massiliensis</name>
    <name type="common">ex Traore et al. 2017</name>
    <dbReference type="NCBI Taxonomy" id="1841863"/>
    <lineage>
        <taxon>Bacteria</taxon>
        <taxon>Bacillati</taxon>
        <taxon>Actinomycetota</taxon>
        <taxon>Coriobacteriia</taxon>
        <taxon>Eggerthellales</taxon>
        <taxon>Eggerthellaceae</taxon>
        <taxon>Gordonibacter</taxon>
    </lineage>
</organism>
<dbReference type="InterPro" id="IPR036812">
    <property type="entry name" value="NAD(P)_OxRdtase_dom_sf"/>
</dbReference>
<keyword evidence="3" id="KW-0411">Iron-sulfur</keyword>
<evidence type="ECO:0000256" key="2">
    <source>
        <dbReference type="ARBA" id="ARBA00023004"/>
    </source>
</evidence>
<dbReference type="CDD" id="cd19100">
    <property type="entry name" value="AKR_unchar"/>
    <property type="match status" value="1"/>
</dbReference>
<accession>A0A842JJ75</accession>
<evidence type="ECO:0000256" key="1">
    <source>
        <dbReference type="ARBA" id="ARBA00022723"/>
    </source>
</evidence>
<dbReference type="AlphaFoldDB" id="A0A842JJ75"/>
<dbReference type="InterPro" id="IPR017896">
    <property type="entry name" value="4Fe4S_Fe-S-bd"/>
</dbReference>
<dbReference type="GO" id="GO:0046872">
    <property type="term" value="F:metal ion binding"/>
    <property type="evidence" value="ECO:0007669"/>
    <property type="project" value="UniProtKB-KW"/>
</dbReference>
<keyword evidence="6" id="KW-1185">Reference proteome</keyword>
<gene>
    <name evidence="5" type="ORF">H7313_07950</name>
</gene>
<dbReference type="GO" id="GO:0051536">
    <property type="term" value="F:iron-sulfur cluster binding"/>
    <property type="evidence" value="ECO:0007669"/>
    <property type="project" value="UniProtKB-KW"/>
</dbReference>
<evidence type="ECO:0000256" key="3">
    <source>
        <dbReference type="ARBA" id="ARBA00023014"/>
    </source>
</evidence>
<dbReference type="InterPro" id="IPR053135">
    <property type="entry name" value="AKR2_Oxidoreductase"/>
</dbReference>
<name>A0A842JJ75_9ACTN</name>
<keyword evidence="2" id="KW-0408">Iron</keyword>
<dbReference type="PROSITE" id="PS00198">
    <property type="entry name" value="4FE4S_FER_1"/>
    <property type="match status" value="1"/>
</dbReference>
<dbReference type="Pfam" id="PF00248">
    <property type="entry name" value="Aldo_ket_red"/>
    <property type="match status" value="1"/>
</dbReference>
<protein>
    <submittedName>
        <fullName evidence="5">Aldo/keto reductase</fullName>
    </submittedName>
</protein>
<dbReference type="PROSITE" id="PS51379">
    <property type="entry name" value="4FE4S_FER_2"/>
    <property type="match status" value="1"/>
</dbReference>
<dbReference type="Gene3D" id="3.20.20.100">
    <property type="entry name" value="NADP-dependent oxidoreductase domain"/>
    <property type="match status" value="1"/>
</dbReference>
<dbReference type="InterPro" id="IPR017900">
    <property type="entry name" value="4Fe4S_Fe_S_CS"/>
</dbReference>
<dbReference type="PANTHER" id="PTHR43312:SF1">
    <property type="entry name" value="NADP-DEPENDENT OXIDOREDUCTASE DOMAIN-CONTAINING PROTEIN"/>
    <property type="match status" value="1"/>
</dbReference>
<sequence>MKYRTFPHGGERASVIGFGMGSIHEAADEREIEAALKLALDAGVNFFDLAPSEAAPYAPYGRVLAPQRADVLTQMHLGAVYGAGGQYGWSRDLDAIKRQFARVLDTLQTGYTDFGIIHCMDEDDDFDAMRSNGIWDYALELKEQGVIRNLGFSSHNPSVARRFLDTGLVDECMFSVNPAYDYSKGAYGRGRADERMDLYRACERDGVGIAVMKAFAGGQLLDAKTSPFGRALTKAQCIAYALDKPGVITVLPGFRDAADVAEVLAFCDASEEERDYSVIGTFAPQEAEGRCVYCHHCQPCPVGIDIGMVNKYYDLARVGDDMAAGHYRKLALHAGDCAGCGHCDARCPFGVRQSERMREIAAYFGE</sequence>
<proteinExistence type="predicted"/>
<reference evidence="5 6" key="1">
    <citation type="submission" date="2020-08" db="EMBL/GenBank/DDBJ databases">
        <authorList>
            <person name="Liu C."/>
            <person name="Sun Q."/>
        </authorList>
    </citation>
    <scope>NUCLEOTIDE SEQUENCE [LARGE SCALE GENOMIC DNA]</scope>
    <source>
        <strain evidence="5 6">N22</strain>
    </source>
</reference>
<dbReference type="SUPFAM" id="SSF46548">
    <property type="entry name" value="alpha-helical ferredoxin"/>
    <property type="match status" value="1"/>
</dbReference>
<comment type="caution">
    <text evidence="5">The sequence shown here is derived from an EMBL/GenBank/DDBJ whole genome shotgun (WGS) entry which is preliminary data.</text>
</comment>
<dbReference type="EMBL" id="JACMSE010000004">
    <property type="protein sequence ID" value="MBC2889279.1"/>
    <property type="molecule type" value="Genomic_DNA"/>
</dbReference>
<dbReference type="InterPro" id="IPR023210">
    <property type="entry name" value="NADP_OxRdtase_dom"/>
</dbReference>
<keyword evidence="1" id="KW-0479">Metal-binding</keyword>